<keyword evidence="11" id="KW-0121">Carboxypeptidase</keyword>
<evidence type="ECO:0000313" key="11">
    <source>
        <dbReference type="EMBL" id="TCL56386.1"/>
    </source>
</evidence>
<evidence type="ECO:0000256" key="9">
    <source>
        <dbReference type="RuleBase" id="RU004016"/>
    </source>
</evidence>
<dbReference type="PANTHER" id="PTHR21581">
    <property type="entry name" value="D-ALANYL-D-ALANINE CARBOXYPEPTIDASE"/>
    <property type="match status" value="1"/>
</dbReference>
<keyword evidence="5" id="KW-0573">Peptidoglycan synthesis</keyword>
<keyword evidence="6" id="KW-0961">Cell wall biogenesis/degradation</keyword>
<feature type="active site" description="Proton acceptor" evidence="7">
    <location>
        <position position="116"/>
    </location>
</feature>
<dbReference type="RefSeq" id="WP_242868430.1">
    <property type="nucleotide sequence ID" value="NZ_CABKVM010000018.1"/>
</dbReference>
<protein>
    <submittedName>
        <fullName evidence="11">D-alanyl-D-alanine carboxypeptidase (Penicillin-binding protein 5/6)</fullName>
    </submittedName>
</protein>
<feature type="active site" evidence="7">
    <location>
        <position position="173"/>
    </location>
</feature>
<dbReference type="PRINTS" id="PR00725">
    <property type="entry name" value="DADACBPTASE1"/>
</dbReference>
<dbReference type="Pfam" id="PF00768">
    <property type="entry name" value="Peptidase_S11"/>
    <property type="match status" value="1"/>
</dbReference>
<sequence length="343" mass="36784">MTTPRTMRPRCPVCQPAAARRVSPAPRRRARRRRRSRRGPLALWLLALLLFAALAGFKSLAGAESGASAPASSPSSTVPALNGLFSPRAALLDRSSGRFLAGQAMQEQAPPASLTKIMTVLLAIESLPDLDQMVTVPAEIFNDLWAENASLAGFSPSETVPLRDLLYGAMLPSGAECCLTLARQVSGSESAFVEQMNRRAKELGLENTRFANCTGLHDPDHYASAADLAQLLDAALNNEIFRQVFTSRSYTTSPTAQHPQGFTMYSSMFSLLDNLPGQGSELLGGKTGYTSQAGLCLASLMEVDGREYILVTTGAPGDHTTDPYHLLDALEVCDQLRSGILNA</sequence>
<keyword evidence="4" id="KW-0133">Cell shape</keyword>
<name>A0A4R1QRA0_9FIRM</name>
<feature type="binding site" evidence="8">
    <location>
        <position position="286"/>
    </location>
    <ligand>
        <name>substrate</name>
    </ligand>
</feature>
<evidence type="ECO:0000256" key="2">
    <source>
        <dbReference type="ARBA" id="ARBA00022729"/>
    </source>
</evidence>
<dbReference type="PANTHER" id="PTHR21581:SF6">
    <property type="entry name" value="TRAFFICKING PROTEIN PARTICLE COMPLEX SUBUNIT 12"/>
    <property type="match status" value="1"/>
</dbReference>
<keyword evidence="3" id="KW-0378">Hydrolase</keyword>
<evidence type="ECO:0000259" key="10">
    <source>
        <dbReference type="Pfam" id="PF00768"/>
    </source>
</evidence>
<feature type="active site" description="Acyl-ester intermediate" evidence="7">
    <location>
        <position position="113"/>
    </location>
</feature>
<dbReference type="GO" id="GO:0071555">
    <property type="term" value="P:cell wall organization"/>
    <property type="evidence" value="ECO:0007669"/>
    <property type="project" value="UniProtKB-KW"/>
</dbReference>
<evidence type="ECO:0000256" key="5">
    <source>
        <dbReference type="ARBA" id="ARBA00022984"/>
    </source>
</evidence>
<evidence type="ECO:0000256" key="4">
    <source>
        <dbReference type="ARBA" id="ARBA00022960"/>
    </source>
</evidence>
<gene>
    <name evidence="11" type="ORF">EDD77_11344</name>
</gene>
<dbReference type="GO" id="GO:0006508">
    <property type="term" value="P:proteolysis"/>
    <property type="evidence" value="ECO:0007669"/>
    <property type="project" value="InterPro"/>
</dbReference>
<feature type="domain" description="Peptidase S11 D-alanyl-D-alanine carboxypeptidase A N-terminal" evidence="10">
    <location>
        <begin position="88"/>
        <end position="316"/>
    </location>
</feature>
<dbReference type="InterPro" id="IPR018044">
    <property type="entry name" value="Peptidase_S11"/>
</dbReference>
<proteinExistence type="inferred from homology"/>
<reference evidence="11 12" key="1">
    <citation type="submission" date="2019-03" db="EMBL/GenBank/DDBJ databases">
        <title>Genomic Encyclopedia of Type Strains, Phase IV (KMG-IV): sequencing the most valuable type-strain genomes for metagenomic binning, comparative biology and taxonomic classification.</title>
        <authorList>
            <person name="Goeker M."/>
        </authorList>
    </citation>
    <scope>NUCLEOTIDE SEQUENCE [LARGE SCALE GENOMIC DNA]</scope>
    <source>
        <strain evidence="11 12">DSM 100451</strain>
    </source>
</reference>
<dbReference type="SUPFAM" id="SSF56601">
    <property type="entry name" value="beta-lactamase/transpeptidase-like"/>
    <property type="match status" value="1"/>
</dbReference>
<dbReference type="GO" id="GO:0009002">
    <property type="term" value="F:serine-type D-Ala-D-Ala carboxypeptidase activity"/>
    <property type="evidence" value="ECO:0007669"/>
    <property type="project" value="InterPro"/>
</dbReference>
<dbReference type="InterPro" id="IPR001967">
    <property type="entry name" value="Peptidase_S11_N"/>
</dbReference>
<dbReference type="STRING" id="1650663.GCA_001486665_02563"/>
<evidence type="ECO:0000256" key="1">
    <source>
        <dbReference type="ARBA" id="ARBA00007164"/>
    </source>
</evidence>
<dbReference type="Proteomes" id="UP000295184">
    <property type="component" value="Unassembled WGS sequence"/>
</dbReference>
<organism evidence="11 12">
    <name type="scientific">Allofournierella massiliensis</name>
    <dbReference type="NCBI Taxonomy" id="1650663"/>
    <lineage>
        <taxon>Bacteria</taxon>
        <taxon>Bacillati</taxon>
        <taxon>Bacillota</taxon>
        <taxon>Clostridia</taxon>
        <taxon>Eubacteriales</taxon>
        <taxon>Oscillospiraceae</taxon>
        <taxon>Allofournierella</taxon>
    </lineage>
</organism>
<evidence type="ECO:0000256" key="6">
    <source>
        <dbReference type="ARBA" id="ARBA00023316"/>
    </source>
</evidence>
<dbReference type="GO" id="GO:0009252">
    <property type="term" value="P:peptidoglycan biosynthetic process"/>
    <property type="evidence" value="ECO:0007669"/>
    <property type="project" value="UniProtKB-KW"/>
</dbReference>
<dbReference type="GO" id="GO:0008360">
    <property type="term" value="P:regulation of cell shape"/>
    <property type="evidence" value="ECO:0007669"/>
    <property type="project" value="UniProtKB-KW"/>
</dbReference>
<accession>A0A4R1QRA0</accession>
<keyword evidence="11" id="KW-0645">Protease</keyword>
<dbReference type="AlphaFoldDB" id="A0A4R1QRA0"/>
<dbReference type="InterPro" id="IPR012338">
    <property type="entry name" value="Beta-lactam/transpept-like"/>
</dbReference>
<evidence type="ECO:0000256" key="3">
    <source>
        <dbReference type="ARBA" id="ARBA00022801"/>
    </source>
</evidence>
<evidence type="ECO:0000313" key="12">
    <source>
        <dbReference type="Proteomes" id="UP000295184"/>
    </source>
</evidence>
<comment type="similarity">
    <text evidence="1 9">Belongs to the peptidase S11 family.</text>
</comment>
<comment type="caution">
    <text evidence="11">The sequence shown here is derived from an EMBL/GenBank/DDBJ whole genome shotgun (WGS) entry which is preliminary data.</text>
</comment>
<dbReference type="EMBL" id="SLUM01000013">
    <property type="protein sequence ID" value="TCL56386.1"/>
    <property type="molecule type" value="Genomic_DNA"/>
</dbReference>
<dbReference type="Gene3D" id="3.40.710.10">
    <property type="entry name" value="DD-peptidase/beta-lactamase superfamily"/>
    <property type="match status" value="1"/>
</dbReference>
<evidence type="ECO:0000256" key="7">
    <source>
        <dbReference type="PIRSR" id="PIRSR618044-1"/>
    </source>
</evidence>
<keyword evidence="2" id="KW-0732">Signal</keyword>
<evidence type="ECO:0000256" key="8">
    <source>
        <dbReference type="PIRSR" id="PIRSR618044-2"/>
    </source>
</evidence>